<dbReference type="InterPro" id="IPR036849">
    <property type="entry name" value="Enolase-like_C_sf"/>
</dbReference>
<gene>
    <name evidence="9" type="ORF">IQ31_01943</name>
</gene>
<dbReference type="Gene3D" id="3.30.390.10">
    <property type="entry name" value="Enolase-like, N-terminal domain"/>
    <property type="match status" value="1"/>
</dbReference>
<dbReference type="Gene3D" id="3.20.20.120">
    <property type="entry name" value="Enolase-like C-terminal domain"/>
    <property type="match status" value="1"/>
</dbReference>
<evidence type="ECO:0000259" key="8">
    <source>
        <dbReference type="SMART" id="SM00922"/>
    </source>
</evidence>
<dbReference type="SFLD" id="SFLDS00001">
    <property type="entry name" value="Enolase"/>
    <property type="match status" value="1"/>
</dbReference>
<dbReference type="SMART" id="SM00922">
    <property type="entry name" value="MR_MLE"/>
    <property type="match status" value="1"/>
</dbReference>
<reference evidence="9 10" key="1">
    <citation type="journal article" date="2015" name="Stand. Genomic Sci.">
        <title>Genomic Encyclopedia of Bacterial and Archaeal Type Strains, Phase III: the genomes of soil and plant-associated and newly described type strains.</title>
        <authorList>
            <person name="Whitman W.B."/>
            <person name="Woyke T."/>
            <person name="Klenk H.P."/>
            <person name="Zhou Y."/>
            <person name="Lilburn T.G."/>
            <person name="Beck B.J."/>
            <person name="De Vos P."/>
            <person name="Vandamme P."/>
            <person name="Eisen J.A."/>
            <person name="Garrity G."/>
            <person name="Hugenholtz P."/>
            <person name="Kyrpides N.C."/>
        </authorList>
    </citation>
    <scope>NUCLEOTIDE SEQUENCE [LARGE SCALE GENOMIC DNA]</scope>
    <source>
        <strain evidence="9 10">CGMCC 1.6855</strain>
    </source>
</reference>
<dbReference type="Pfam" id="PF13378">
    <property type="entry name" value="MR_MLE_C"/>
    <property type="match status" value="1"/>
</dbReference>
<dbReference type="GO" id="GO:0016855">
    <property type="term" value="F:racemase and epimerase activity, acting on amino acids and derivatives"/>
    <property type="evidence" value="ECO:0007669"/>
    <property type="project" value="UniProtKB-UniRule"/>
</dbReference>
<comment type="cofactor">
    <cofactor evidence="6 7">
        <name>Mg(2+)</name>
        <dbReference type="ChEBI" id="CHEBI:18420"/>
    </cofactor>
    <text evidence="6 7">Binds 1 Mg(2+) ion per subunit.</text>
</comment>
<accession>A0A562MMU4</accession>
<dbReference type="SFLD" id="SFLDF00009">
    <property type="entry name" value="o-succinylbenzoate_synthase"/>
    <property type="match status" value="1"/>
</dbReference>
<evidence type="ECO:0000256" key="1">
    <source>
        <dbReference type="ARBA" id="ARBA00008031"/>
    </source>
</evidence>
<dbReference type="Pfam" id="PF02746">
    <property type="entry name" value="MR_MLE_N"/>
    <property type="match status" value="1"/>
</dbReference>
<feature type="active site" description="Proton acceptor; specific for (R)-substrate epimerization" evidence="5">
    <location>
        <position position="172"/>
    </location>
</feature>
<sequence>MLYRHGLTKENEMKITEIEIYRLSIPMEPFVIATGTMDYAQNTFIRIYTDANIYGVGECSAFPMIVGETQDTCLVLARDFAKIWKGRDPLAIEERLAELDLYIAGNKTIKSAFDMALYDLAAKHAGLPLYQFLKGTKREITTDITLGIASPEEMALKAKRLQDEGAVMFKVKLGKEPKTDIARIREIRKAVGFEMPIRVDANQGWSYAGAIEALQGLEPFKIQFCEQPMRTWDDEYLPQLRTETIVPVMADESVYSHHDAERLCKADACDYINIKFSKSGGIQEALKINHIAAEYGITCMIGGMLESRLALAAKVHFAYAAPNVKFFDLDTCMVGHLEDPVIGGIQYDGYKIHISDQIGIGADIDQTFLDQCEKWII</sequence>
<dbReference type="InterPro" id="IPR034603">
    <property type="entry name" value="Dipeptide_epimerase"/>
</dbReference>
<feature type="domain" description="Mandelate racemase/muconate lactonizing enzyme C-terminal" evidence="8">
    <location>
        <begin position="151"/>
        <end position="247"/>
    </location>
</feature>
<comment type="caution">
    <text evidence="9">The sequence shown here is derived from an EMBL/GenBank/DDBJ whole genome shotgun (WGS) entry which is preliminary data.</text>
</comment>
<dbReference type="GO" id="GO:0000287">
    <property type="term" value="F:magnesium ion binding"/>
    <property type="evidence" value="ECO:0007669"/>
    <property type="project" value="UniProtKB-ARBA"/>
</dbReference>
<dbReference type="SFLD" id="SFLDG00180">
    <property type="entry name" value="muconate_cycloisomerase"/>
    <property type="match status" value="1"/>
</dbReference>
<dbReference type="SUPFAM" id="SSF54826">
    <property type="entry name" value="Enolase N-terminal domain-like"/>
    <property type="match status" value="1"/>
</dbReference>
<feature type="binding site" evidence="6">
    <location>
        <position position="251"/>
    </location>
    <ligand>
        <name>Mg(2+)</name>
        <dbReference type="ChEBI" id="CHEBI:18420"/>
    </ligand>
</feature>
<evidence type="ECO:0000313" key="10">
    <source>
        <dbReference type="Proteomes" id="UP000315908"/>
    </source>
</evidence>
<keyword evidence="2 6" id="KW-0479">Metal-binding</keyword>
<dbReference type="PANTHER" id="PTHR48073:SF2">
    <property type="entry name" value="O-SUCCINYLBENZOATE SYNTHASE"/>
    <property type="match status" value="1"/>
</dbReference>
<keyword evidence="3 6" id="KW-0460">Magnesium</keyword>
<evidence type="ECO:0000313" key="9">
    <source>
        <dbReference type="EMBL" id="TWI21128.1"/>
    </source>
</evidence>
<feature type="active site" description="Proton acceptor; specific for (S)-substrate epimerization" evidence="5">
    <location>
        <position position="275"/>
    </location>
</feature>
<dbReference type="EMBL" id="VLKR01000008">
    <property type="protein sequence ID" value="TWI21128.1"/>
    <property type="molecule type" value="Genomic_DNA"/>
</dbReference>
<proteinExistence type="inferred from homology"/>
<evidence type="ECO:0000256" key="2">
    <source>
        <dbReference type="ARBA" id="ARBA00022723"/>
    </source>
</evidence>
<keyword evidence="4 7" id="KW-0413">Isomerase</keyword>
<dbReference type="PANTHER" id="PTHR48073">
    <property type="entry name" value="O-SUCCINYLBENZOATE SYNTHASE-RELATED"/>
    <property type="match status" value="1"/>
</dbReference>
<dbReference type="CDD" id="cd03319">
    <property type="entry name" value="L-Ala-DL-Glu_epimerase"/>
    <property type="match status" value="1"/>
</dbReference>
<evidence type="ECO:0000256" key="5">
    <source>
        <dbReference type="PIRSR" id="PIRSR634603-1"/>
    </source>
</evidence>
<dbReference type="InterPro" id="IPR029065">
    <property type="entry name" value="Enolase_C-like"/>
</dbReference>
<dbReference type="GO" id="GO:0006518">
    <property type="term" value="P:peptide metabolic process"/>
    <property type="evidence" value="ECO:0007669"/>
    <property type="project" value="UniProtKB-ARBA"/>
</dbReference>
<protein>
    <recommendedName>
        <fullName evidence="7">Dipeptide epimerase</fullName>
        <ecNumber evidence="7">5.1.1.-</ecNumber>
    </recommendedName>
</protein>
<comment type="similarity">
    <text evidence="1 7">Belongs to the mandelate racemase/muconate lactonizing enzyme family.</text>
</comment>
<dbReference type="InterPro" id="IPR013342">
    <property type="entry name" value="Mandelate_racemase_C"/>
</dbReference>
<evidence type="ECO:0000256" key="3">
    <source>
        <dbReference type="ARBA" id="ARBA00022842"/>
    </source>
</evidence>
<name>A0A562MMU4_9SPHI</name>
<feature type="binding site" evidence="6">
    <location>
        <position position="226"/>
    </location>
    <ligand>
        <name>Mg(2+)</name>
        <dbReference type="ChEBI" id="CHEBI:18420"/>
    </ligand>
</feature>
<evidence type="ECO:0000256" key="4">
    <source>
        <dbReference type="ARBA" id="ARBA00023235"/>
    </source>
</evidence>
<evidence type="ECO:0000256" key="6">
    <source>
        <dbReference type="PIRSR" id="PIRSR634603-3"/>
    </source>
</evidence>
<dbReference type="InterPro" id="IPR013341">
    <property type="entry name" value="Mandelate_racemase_N_dom"/>
</dbReference>
<dbReference type="AlphaFoldDB" id="A0A562MMU4"/>
<evidence type="ECO:0000256" key="7">
    <source>
        <dbReference type="RuleBase" id="RU366006"/>
    </source>
</evidence>
<dbReference type="SUPFAM" id="SSF51604">
    <property type="entry name" value="Enolase C-terminal domain-like"/>
    <property type="match status" value="1"/>
</dbReference>
<dbReference type="FunFam" id="3.30.390.10:FF:000009">
    <property type="entry name" value="Hydrophobic dipeptide epimerase"/>
    <property type="match status" value="1"/>
</dbReference>
<feature type="binding site" evidence="6">
    <location>
        <position position="200"/>
    </location>
    <ligand>
        <name>Mg(2+)</name>
        <dbReference type="ChEBI" id="CHEBI:18420"/>
    </ligand>
</feature>
<dbReference type="EC" id="5.1.1.-" evidence="7"/>
<dbReference type="InterPro" id="IPR029017">
    <property type="entry name" value="Enolase-like_N"/>
</dbReference>
<dbReference type="Proteomes" id="UP000315908">
    <property type="component" value="Unassembled WGS sequence"/>
</dbReference>
<organism evidence="9 10">
    <name type="scientific">Sphingobacterium siyangense</name>
    <dbReference type="NCBI Taxonomy" id="459529"/>
    <lineage>
        <taxon>Bacteria</taxon>
        <taxon>Pseudomonadati</taxon>
        <taxon>Bacteroidota</taxon>
        <taxon>Sphingobacteriia</taxon>
        <taxon>Sphingobacteriales</taxon>
        <taxon>Sphingobacteriaceae</taxon>
        <taxon>Sphingobacterium</taxon>
    </lineage>
</organism>